<organism evidence="7 8">
    <name type="scientific">Rugosimonospora africana</name>
    <dbReference type="NCBI Taxonomy" id="556532"/>
    <lineage>
        <taxon>Bacteria</taxon>
        <taxon>Bacillati</taxon>
        <taxon>Actinomycetota</taxon>
        <taxon>Actinomycetes</taxon>
        <taxon>Micromonosporales</taxon>
        <taxon>Micromonosporaceae</taxon>
        <taxon>Rugosimonospora</taxon>
    </lineage>
</organism>
<evidence type="ECO:0000256" key="2">
    <source>
        <dbReference type="ARBA" id="ARBA00022630"/>
    </source>
</evidence>
<dbReference type="InterPro" id="IPR009075">
    <property type="entry name" value="AcylCo_DH/oxidase_C"/>
</dbReference>
<evidence type="ECO:0000313" key="7">
    <source>
        <dbReference type="EMBL" id="GIH21319.1"/>
    </source>
</evidence>
<dbReference type="Proteomes" id="UP000642748">
    <property type="component" value="Unassembled WGS sequence"/>
</dbReference>
<dbReference type="InterPro" id="IPR006091">
    <property type="entry name" value="Acyl-CoA_Oxase/DH_mid-dom"/>
</dbReference>
<keyword evidence="2 4" id="KW-0285">Flavoprotein</keyword>
<feature type="domain" description="Acyl-CoA dehydrogenase/oxidase C-terminal" evidence="5">
    <location>
        <begin position="161"/>
        <end position="310"/>
    </location>
</feature>
<dbReference type="GO" id="GO:0005886">
    <property type="term" value="C:plasma membrane"/>
    <property type="evidence" value="ECO:0007669"/>
    <property type="project" value="TreeGrafter"/>
</dbReference>
<dbReference type="PANTHER" id="PTHR43884">
    <property type="entry name" value="ACYL-COA DEHYDROGENASE"/>
    <property type="match status" value="1"/>
</dbReference>
<dbReference type="Gene3D" id="1.20.140.10">
    <property type="entry name" value="Butyryl-CoA Dehydrogenase, subunit A, domain 3"/>
    <property type="match status" value="1"/>
</dbReference>
<protein>
    <submittedName>
        <fullName evidence="7">Acyl-CoA dehydrogenase</fullName>
    </submittedName>
</protein>
<dbReference type="CDD" id="cd00567">
    <property type="entry name" value="ACAD"/>
    <property type="match status" value="1"/>
</dbReference>
<dbReference type="GO" id="GO:0003995">
    <property type="term" value="F:acyl-CoA dehydrogenase activity"/>
    <property type="evidence" value="ECO:0007669"/>
    <property type="project" value="TreeGrafter"/>
</dbReference>
<comment type="cofactor">
    <cofactor evidence="4">
        <name>FAD</name>
        <dbReference type="ChEBI" id="CHEBI:57692"/>
    </cofactor>
</comment>
<name>A0A8J3R1G8_9ACTN</name>
<dbReference type="Gene3D" id="2.40.110.10">
    <property type="entry name" value="Butyryl-CoA Dehydrogenase, subunit A, domain 2"/>
    <property type="match status" value="1"/>
</dbReference>
<dbReference type="Pfam" id="PF02770">
    <property type="entry name" value="Acyl-CoA_dh_M"/>
    <property type="match status" value="1"/>
</dbReference>
<feature type="domain" description="Acyl-CoA oxidase/dehydrogenase middle" evidence="6">
    <location>
        <begin position="53"/>
        <end position="149"/>
    </location>
</feature>
<comment type="similarity">
    <text evidence="1 4">Belongs to the acyl-CoA dehydrogenase family.</text>
</comment>
<dbReference type="Pfam" id="PF00441">
    <property type="entry name" value="Acyl-CoA_dh_1"/>
    <property type="match status" value="1"/>
</dbReference>
<evidence type="ECO:0000256" key="1">
    <source>
        <dbReference type="ARBA" id="ARBA00009347"/>
    </source>
</evidence>
<evidence type="ECO:0000259" key="6">
    <source>
        <dbReference type="Pfam" id="PF02770"/>
    </source>
</evidence>
<dbReference type="PANTHER" id="PTHR43884:SF19">
    <property type="entry name" value="ACYL-COA DEHYDROGENASE FADE4-RELATED"/>
    <property type="match status" value="1"/>
</dbReference>
<comment type="caution">
    <text evidence="7">The sequence shown here is derived from an EMBL/GenBank/DDBJ whole genome shotgun (WGS) entry which is preliminary data.</text>
</comment>
<sequence>MRLLRTVASYDLTVAIAHGKTFLGGASVWVAGDIDQARWLAAAIGKDSVVSWGLTERNHGADLLASEVTAVRTGTGWRLNGEKWLINNATRGDIICVLARTKAAGGPRGFSLFLVDKHSLPADRYRYCPKVRTHGIRGADISGIGFDDVDLPETALVGGAGEGIEIVLKALQLTRTACTALSLGATDHALRIVGDFVQERQLYGRQLVEFPRVRRIFGEVCAASLVIDAVSVVAGRSIQNLTEELSVVSAVSKAFVPTVAQEMIGKLGELLGARGFLTDVYAAGAFAKLDRDHRVVGIFDGSTVVNRNALIDQFANLSRAYHRGQVDEQGLSDTASLEHPSPDLDPKQLALLSKTGCSLIQSLPRAAEEVRDLAAGAGRIPQHVVHMVDELEEIVTDLHREMTAHRRLPQRVPAEAFELAERYEVCFAAASCLHLWLRSESAVANISHVRDSMLWLQACLTWTLTRLGAVSVADGGAGVYDALADAMTRLPDRPGTTAAPSRSEACFS</sequence>
<dbReference type="InterPro" id="IPR036250">
    <property type="entry name" value="AcylCo_DH-like_C"/>
</dbReference>
<proteinExistence type="inferred from homology"/>
<dbReference type="SUPFAM" id="SSF56645">
    <property type="entry name" value="Acyl-CoA dehydrogenase NM domain-like"/>
    <property type="match status" value="1"/>
</dbReference>
<dbReference type="InterPro" id="IPR046373">
    <property type="entry name" value="Acyl-CoA_Oxase/DH_mid-dom_sf"/>
</dbReference>
<evidence type="ECO:0000259" key="5">
    <source>
        <dbReference type="Pfam" id="PF00441"/>
    </source>
</evidence>
<dbReference type="SUPFAM" id="SSF47203">
    <property type="entry name" value="Acyl-CoA dehydrogenase C-terminal domain-like"/>
    <property type="match status" value="1"/>
</dbReference>
<gene>
    <name evidence="7" type="ORF">Raf01_94910</name>
</gene>
<dbReference type="InterPro" id="IPR009100">
    <property type="entry name" value="AcylCoA_DH/oxidase_NM_dom_sf"/>
</dbReference>
<keyword evidence="3 4" id="KW-0274">FAD</keyword>
<evidence type="ECO:0000256" key="4">
    <source>
        <dbReference type="RuleBase" id="RU362125"/>
    </source>
</evidence>
<evidence type="ECO:0000313" key="8">
    <source>
        <dbReference type="Proteomes" id="UP000642748"/>
    </source>
</evidence>
<evidence type="ECO:0000256" key="3">
    <source>
        <dbReference type="ARBA" id="ARBA00022827"/>
    </source>
</evidence>
<accession>A0A8J3R1G8</accession>
<reference evidence="7" key="1">
    <citation type="submission" date="2021-01" db="EMBL/GenBank/DDBJ databases">
        <title>Whole genome shotgun sequence of Rugosimonospora africana NBRC 104875.</title>
        <authorList>
            <person name="Komaki H."/>
            <person name="Tamura T."/>
        </authorList>
    </citation>
    <scope>NUCLEOTIDE SEQUENCE</scope>
    <source>
        <strain evidence="7">NBRC 104875</strain>
    </source>
</reference>
<dbReference type="AlphaFoldDB" id="A0A8J3R1G8"/>
<keyword evidence="4" id="KW-0560">Oxidoreductase</keyword>
<keyword evidence="8" id="KW-1185">Reference proteome</keyword>
<dbReference type="EMBL" id="BONZ01000123">
    <property type="protein sequence ID" value="GIH21319.1"/>
    <property type="molecule type" value="Genomic_DNA"/>
</dbReference>